<dbReference type="PANTHER" id="PTHR42852:SF17">
    <property type="entry name" value="THIOREDOXIN-LIKE PROTEIN HI_1115"/>
    <property type="match status" value="1"/>
</dbReference>
<sequence length="183" mass="21520">MTMKLNVLIIGIILMTSGCQKNKKTVEVLQEMTTEVVKKEMNVSNIELEIYDYEGFSTYLDKTDDKVYVINFWATWCAPCVKELPYFEKLNENYKNQNVEVILVSLDFPHVYDKNLKPFIAKKALKSKVIALNDTNENEWISKIDKSWSGAIPATIIYNKNQRKFFERSFTYEELEKEVKQFK</sequence>
<evidence type="ECO:0000259" key="2">
    <source>
        <dbReference type="PROSITE" id="PS51352"/>
    </source>
</evidence>
<dbReference type="CDD" id="cd02966">
    <property type="entry name" value="TlpA_like_family"/>
    <property type="match status" value="1"/>
</dbReference>
<dbReference type="Pfam" id="PF00578">
    <property type="entry name" value="AhpC-TSA"/>
    <property type="match status" value="1"/>
</dbReference>
<dbReference type="PROSITE" id="PS51257">
    <property type="entry name" value="PROKAR_LIPOPROTEIN"/>
    <property type="match status" value="1"/>
</dbReference>
<dbReference type="EMBL" id="BAABJH010000001">
    <property type="protein sequence ID" value="GAA4886079.1"/>
    <property type="molecule type" value="Genomic_DNA"/>
</dbReference>
<keyword evidence="4" id="KW-1185">Reference proteome</keyword>
<accession>A0ABP9EUU3</accession>
<feature type="domain" description="Thioredoxin" evidence="2">
    <location>
        <begin position="37"/>
        <end position="183"/>
    </location>
</feature>
<dbReference type="PROSITE" id="PS00194">
    <property type="entry name" value="THIOREDOXIN_1"/>
    <property type="match status" value="1"/>
</dbReference>
<evidence type="ECO:0000256" key="1">
    <source>
        <dbReference type="ARBA" id="ARBA00023284"/>
    </source>
</evidence>
<name>A0ABP9EUU3_9FLAO</name>
<dbReference type="PANTHER" id="PTHR42852">
    <property type="entry name" value="THIOL:DISULFIDE INTERCHANGE PROTEIN DSBE"/>
    <property type="match status" value="1"/>
</dbReference>
<dbReference type="SUPFAM" id="SSF52833">
    <property type="entry name" value="Thioredoxin-like"/>
    <property type="match status" value="1"/>
</dbReference>
<dbReference type="InterPro" id="IPR050553">
    <property type="entry name" value="Thioredoxin_ResA/DsbE_sf"/>
</dbReference>
<dbReference type="InterPro" id="IPR036249">
    <property type="entry name" value="Thioredoxin-like_sf"/>
</dbReference>
<gene>
    <name evidence="3" type="ORF">GCM10023311_06130</name>
</gene>
<dbReference type="InterPro" id="IPR013766">
    <property type="entry name" value="Thioredoxin_domain"/>
</dbReference>
<keyword evidence="1" id="KW-0676">Redox-active center</keyword>
<dbReference type="Proteomes" id="UP001500433">
    <property type="component" value="Unassembled WGS sequence"/>
</dbReference>
<reference evidence="4" key="1">
    <citation type="journal article" date="2019" name="Int. J. Syst. Evol. Microbiol.">
        <title>The Global Catalogue of Microorganisms (GCM) 10K type strain sequencing project: providing services to taxonomists for standard genome sequencing and annotation.</title>
        <authorList>
            <consortium name="The Broad Institute Genomics Platform"/>
            <consortium name="The Broad Institute Genome Sequencing Center for Infectious Disease"/>
            <person name="Wu L."/>
            <person name="Ma J."/>
        </authorList>
    </citation>
    <scope>NUCLEOTIDE SEQUENCE [LARGE SCALE GENOMIC DNA]</scope>
    <source>
        <strain evidence="4">JCM 18274</strain>
    </source>
</reference>
<dbReference type="PROSITE" id="PS51352">
    <property type="entry name" value="THIOREDOXIN_2"/>
    <property type="match status" value="1"/>
</dbReference>
<evidence type="ECO:0000313" key="4">
    <source>
        <dbReference type="Proteomes" id="UP001500433"/>
    </source>
</evidence>
<evidence type="ECO:0000313" key="3">
    <source>
        <dbReference type="EMBL" id="GAA4886079.1"/>
    </source>
</evidence>
<dbReference type="InterPro" id="IPR017937">
    <property type="entry name" value="Thioredoxin_CS"/>
</dbReference>
<protein>
    <submittedName>
        <fullName evidence="3">TlpA disulfide reductase family protein</fullName>
    </submittedName>
</protein>
<comment type="caution">
    <text evidence="3">The sequence shown here is derived from an EMBL/GenBank/DDBJ whole genome shotgun (WGS) entry which is preliminary data.</text>
</comment>
<dbReference type="Gene3D" id="3.40.30.10">
    <property type="entry name" value="Glutaredoxin"/>
    <property type="match status" value="1"/>
</dbReference>
<dbReference type="InterPro" id="IPR000866">
    <property type="entry name" value="AhpC/TSA"/>
</dbReference>
<organism evidence="3 4">
    <name type="scientific">Flaviramulus aquimarinus</name>
    <dbReference type="NCBI Taxonomy" id="1170456"/>
    <lineage>
        <taxon>Bacteria</taxon>
        <taxon>Pseudomonadati</taxon>
        <taxon>Bacteroidota</taxon>
        <taxon>Flavobacteriia</taxon>
        <taxon>Flavobacteriales</taxon>
        <taxon>Flavobacteriaceae</taxon>
        <taxon>Flaviramulus</taxon>
    </lineage>
</organism>
<proteinExistence type="predicted"/>